<evidence type="ECO:0000259" key="6">
    <source>
        <dbReference type="Pfam" id="PF12698"/>
    </source>
</evidence>
<accession>A0A9D1A1F2</accession>
<proteinExistence type="predicted"/>
<dbReference type="GO" id="GO:0016020">
    <property type="term" value="C:membrane"/>
    <property type="evidence" value="ECO:0007669"/>
    <property type="project" value="UniProtKB-SubCell"/>
</dbReference>
<evidence type="ECO:0000256" key="1">
    <source>
        <dbReference type="ARBA" id="ARBA00004141"/>
    </source>
</evidence>
<name>A0A9D1A1F2_9ACTN</name>
<evidence type="ECO:0000313" key="8">
    <source>
        <dbReference type="Proteomes" id="UP000824261"/>
    </source>
</evidence>
<feature type="transmembrane region" description="Helical" evidence="5">
    <location>
        <begin position="63"/>
        <end position="90"/>
    </location>
</feature>
<sequence length="253" mass="25943">MSAALRKTGALLAKDFADLLKNPTLLVVCLLPIAFMALYSFMVGDAAGDAGIAAEQQEAVGPVIGQFMLGSALCMTVGMVCTMTVLYGIAEEKEKRTLRTLMLANVGASQVVASKAVVALAASAAVNAVCFFVAGGEPGMLGAYLALGVVGSLPVILFSLVLGLASRDQMTAGVYSVPVLLVALVPMFGMANETIEKVSHWLPTGGVYDLIGLAVGGRLFSSDALAPLAVTAAWAAVGAVVFAALFKRLARDN</sequence>
<keyword evidence="4 5" id="KW-0472">Membrane</keyword>
<feature type="transmembrane region" description="Helical" evidence="5">
    <location>
        <begin position="224"/>
        <end position="246"/>
    </location>
</feature>
<comment type="caution">
    <text evidence="7">The sequence shown here is derived from an EMBL/GenBank/DDBJ whole genome shotgun (WGS) entry which is preliminary data.</text>
</comment>
<dbReference type="EMBL" id="DVGB01000090">
    <property type="protein sequence ID" value="HIR02121.1"/>
    <property type="molecule type" value="Genomic_DNA"/>
</dbReference>
<evidence type="ECO:0000256" key="2">
    <source>
        <dbReference type="ARBA" id="ARBA00022692"/>
    </source>
</evidence>
<feature type="transmembrane region" description="Helical" evidence="5">
    <location>
        <begin position="24"/>
        <end position="43"/>
    </location>
</feature>
<keyword evidence="2 5" id="KW-0812">Transmembrane</keyword>
<dbReference type="Pfam" id="PF12698">
    <property type="entry name" value="ABC2_membrane_3"/>
    <property type="match status" value="1"/>
</dbReference>
<dbReference type="GO" id="GO:0140359">
    <property type="term" value="F:ABC-type transporter activity"/>
    <property type="evidence" value="ECO:0007669"/>
    <property type="project" value="InterPro"/>
</dbReference>
<keyword evidence="3 5" id="KW-1133">Transmembrane helix</keyword>
<dbReference type="AlphaFoldDB" id="A0A9D1A1F2"/>
<gene>
    <name evidence="7" type="ORF">IAA69_07675</name>
</gene>
<evidence type="ECO:0000313" key="7">
    <source>
        <dbReference type="EMBL" id="HIR02121.1"/>
    </source>
</evidence>
<feature type="transmembrane region" description="Helical" evidence="5">
    <location>
        <begin position="141"/>
        <end position="165"/>
    </location>
</feature>
<reference evidence="7" key="2">
    <citation type="journal article" date="2021" name="PeerJ">
        <title>Extensive microbial diversity within the chicken gut microbiome revealed by metagenomics and culture.</title>
        <authorList>
            <person name="Gilroy R."/>
            <person name="Ravi A."/>
            <person name="Getino M."/>
            <person name="Pursley I."/>
            <person name="Horton D.L."/>
            <person name="Alikhan N.F."/>
            <person name="Baker D."/>
            <person name="Gharbi K."/>
            <person name="Hall N."/>
            <person name="Watson M."/>
            <person name="Adriaenssens E.M."/>
            <person name="Foster-Nyarko E."/>
            <person name="Jarju S."/>
            <person name="Secka A."/>
            <person name="Antonio M."/>
            <person name="Oren A."/>
            <person name="Chaudhuri R.R."/>
            <person name="La Ragione R."/>
            <person name="Hildebrand F."/>
            <person name="Pallen M.J."/>
        </authorList>
    </citation>
    <scope>NUCLEOTIDE SEQUENCE</scope>
    <source>
        <strain evidence="7">ChiGjej1B1-2707</strain>
    </source>
</reference>
<organism evidence="7 8">
    <name type="scientific">Candidatus Aveggerthella stercoripullorum</name>
    <dbReference type="NCBI Taxonomy" id="2840688"/>
    <lineage>
        <taxon>Bacteria</taxon>
        <taxon>Bacillati</taxon>
        <taxon>Actinomycetota</taxon>
        <taxon>Coriobacteriia</taxon>
        <taxon>Eggerthellales</taxon>
        <taxon>Eggerthellaceae</taxon>
        <taxon>Eggerthellaceae incertae sedis</taxon>
        <taxon>Candidatus Aveggerthella</taxon>
    </lineage>
</organism>
<dbReference type="InterPro" id="IPR013525">
    <property type="entry name" value="ABC2_TM"/>
</dbReference>
<evidence type="ECO:0000256" key="5">
    <source>
        <dbReference type="SAM" id="Phobius"/>
    </source>
</evidence>
<protein>
    <submittedName>
        <fullName evidence="7">ABC transporter permease</fullName>
    </submittedName>
</protein>
<dbReference type="Proteomes" id="UP000824261">
    <property type="component" value="Unassembled WGS sequence"/>
</dbReference>
<feature type="domain" description="ABC-2 type transporter transmembrane" evidence="6">
    <location>
        <begin position="65"/>
        <end position="245"/>
    </location>
</feature>
<feature type="transmembrane region" description="Helical" evidence="5">
    <location>
        <begin position="172"/>
        <end position="191"/>
    </location>
</feature>
<evidence type="ECO:0000256" key="3">
    <source>
        <dbReference type="ARBA" id="ARBA00022989"/>
    </source>
</evidence>
<comment type="subcellular location">
    <subcellularLocation>
        <location evidence="1">Membrane</location>
        <topology evidence="1">Multi-pass membrane protein</topology>
    </subcellularLocation>
</comment>
<reference evidence="7" key="1">
    <citation type="submission" date="2020-10" db="EMBL/GenBank/DDBJ databases">
        <authorList>
            <person name="Gilroy R."/>
        </authorList>
    </citation>
    <scope>NUCLEOTIDE SEQUENCE</scope>
    <source>
        <strain evidence="7">ChiGjej1B1-2707</strain>
    </source>
</reference>
<feature type="transmembrane region" description="Helical" evidence="5">
    <location>
        <begin position="111"/>
        <end position="135"/>
    </location>
</feature>
<evidence type="ECO:0000256" key="4">
    <source>
        <dbReference type="ARBA" id="ARBA00023136"/>
    </source>
</evidence>